<evidence type="ECO:0000256" key="6">
    <source>
        <dbReference type="ARBA" id="ARBA00022519"/>
    </source>
</evidence>
<dbReference type="InterPro" id="IPR004961">
    <property type="entry name" value="Lipase_chaperone"/>
</dbReference>
<evidence type="ECO:0000256" key="3">
    <source>
        <dbReference type="ARBA" id="ARBA00010358"/>
    </source>
</evidence>
<dbReference type="Pfam" id="PF03280">
    <property type="entry name" value="Lipase_chap"/>
    <property type="match status" value="1"/>
</dbReference>
<comment type="subcellular location">
    <subcellularLocation>
        <location evidence="2">Cell inner membrane</location>
        <topology evidence="2">Single-pass membrane protein</topology>
        <orientation evidence="2">Periplasmic side</orientation>
    </subcellularLocation>
</comment>
<keyword evidence="10" id="KW-0443">Lipid metabolism</keyword>
<keyword evidence="9" id="KW-1133">Transmembrane helix</keyword>
<dbReference type="OrthoDB" id="7025807at2"/>
<comment type="similarity">
    <text evidence="3">Belongs to the lipase chaperone family.</text>
</comment>
<keyword evidence="16" id="KW-0966">Cell projection</keyword>
<evidence type="ECO:0000256" key="13">
    <source>
        <dbReference type="ARBA" id="ARBA00030948"/>
    </source>
</evidence>
<dbReference type="AlphaFoldDB" id="A0A1L0B8S7"/>
<dbReference type="GO" id="GO:0016042">
    <property type="term" value="P:lipid catabolic process"/>
    <property type="evidence" value="ECO:0007669"/>
    <property type="project" value="UniProtKB-KW"/>
</dbReference>
<dbReference type="EMBL" id="FPLD01000056">
    <property type="protein sequence ID" value="SGY98353.1"/>
    <property type="molecule type" value="Genomic_DNA"/>
</dbReference>
<name>A0A1L0B8S7_9GAMM</name>
<keyword evidence="12" id="KW-0143">Chaperone</keyword>
<evidence type="ECO:0000256" key="2">
    <source>
        <dbReference type="ARBA" id="ARBA00004383"/>
    </source>
</evidence>
<organism evidence="16 17">
    <name type="scientific">Moritella viscosa</name>
    <dbReference type="NCBI Taxonomy" id="80854"/>
    <lineage>
        <taxon>Bacteria</taxon>
        <taxon>Pseudomonadati</taxon>
        <taxon>Pseudomonadota</taxon>
        <taxon>Gammaproteobacteria</taxon>
        <taxon>Alteromonadales</taxon>
        <taxon>Moritellaceae</taxon>
        <taxon>Moritella</taxon>
    </lineage>
</organism>
<dbReference type="GO" id="GO:0006457">
    <property type="term" value="P:protein folding"/>
    <property type="evidence" value="ECO:0007669"/>
    <property type="project" value="InterPro"/>
</dbReference>
<reference evidence="16 17" key="1">
    <citation type="submission" date="2016-11" db="EMBL/GenBank/DDBJ databases">
        <authorList>
            <person name="Jaros S."/>
            <person name="Januszkiewicz K."/>
            <person name="Wedrychowicz H."/>
        </authorList>
    </citation>
    <scope>NUCLEOTIDE SEQUENCE [LARGE SCALE GENOMIC DNA]</scope>
    <source>
        <strain evidence="16">NVI 5450</strain>
    </source>
</reference>
<keyword evidence="16" id="KW-0969">Cilium</keyword>
<dbReference type="Proteomes" id="UP000183794">
    <property type="component" value="Unassembled WGS sequence"/>
</dbReference>
<evidence type="ECO:0000256" key="5">
    <source>
        <dbReference type="ARBA" id="ARBA00022475"/>
    </source>
</evidence>
<keyword evidence="11" id="KW-0472">Membrane</keyword>
<dbReference type="GO" id="GO:0005886">
    <property type="term" value="C:plasma membrane"/>
    <property type="evidence" value="ECO:0007669"/>
    <property type="project" value="UniProtKB-SubCell"/>
</dbReference>
<evidence type="ECO:0000256" key="14">
    <source>
        <dbReference type="ARBA" id="ARBA00031542"/>
    </source>
</evidence>
<keyword evidence="7" id="KW-0812">Transmembrane</keyword>
<evidence type="ECO:0000256" key="12">
    <source>
        <dbReference type="ARBA" id="ARBA00023186"/>
    </source>
</evidence>
<keyword evidence="5" id="KW-1003">Cell membrane</keyword>
<comment type="function">
    <text evidence="1">May be involved in the folding of the extracellular lipase during its passage through the periplasm.</text>
</comment>
<evidence type="ECO:0000313" key="16">
    <source>
        <dbReference type="EMBL" id="SGY98353.1"/>
    </source>
</evidence>
<evidence type="ECO:0000256" key="7">
    <source>
        <dbReference type="ARBA" id="ARBA00022692"/>
    </source>
</evidence>
<evidence type="ECO:0000256" key="15">
    <source>
        <dbReference type="ARBA" id="ARBA00033028"/>
    </source>
</evidence>
<evidence type="ECO:0000256" key="8">
    <source>
        <dbReference type="ARBA" id="ARBA00022963"/>
    </source>
</evidence>
<evidence type="ECO:0000256" key="9">
    <source>
        <dbReference type="ARBA" id="ARBA00022989"/>
    </source>
</evidence>
<evidence type="ECO:0000313" key="17">
    <source>
        <dbReference type="Proteomes" id="UP000183794"/>
    </source>
</evidence>
<evidence type="ECO:0000256" key="10">
    <source>
        <dbReference type="ARBA" id="ARBA00023098"/>
    </source>
</evidence>
<protein>
    <recommendedName>
        <fullName evidence="4">Lipase chaperone</fullName>
    </recommendedName>
    <alternativeName>
        <fullName evidence="15">Lipase foldase</fullName>
    </alternativeName>
    <alternativeName>
        <fullName evidence="13">Lipase helper protein</fullName>
    </alternativeName>
    <alternativeName>
        <fullName evidence="14">Lipase modulator</fullName>
    </alternativeName>
</protein>
<keyword evidence="16" id="KW-0282">Flagellum</keyword>
<keyword evidence="6" id="KW-0997">Cell inner membrane</keyword>
<dbReference type="SUPFAM" id="SSF158855">
    <property type="entry name" value="Lipase chaperone-like"/>
    <property type="match status" value="1"/>
</dbReference>
<evidence type="ECO:0000256" key="4">
    <source>
        <dbReference type="ARBA" id="ARBA00019692"/>
    </source>
</evidence>
<proteinExistence type="inferred from homology"/>
<dbReference type="GO" id="GO:0051082">
    <property type="term" value="F:unfolded protein binding"/>
    <property type="evidence" value="ECO:0007669"/>
    <property type="project" value="InterPro"/>
</dbReference>
<sequence>MFTDQSLRERCFGLYQDDRMKNINKSATIISLFIISGTSIYLYSDNTSNTDITPPHTITMKENVVAEEKTSFALSIILPNKTTHNQTSNDTSTLSFAQINMPKSLSNTDSSSLLHIDNDNQLILNHDIKVLFDYFFSSEGDLTSPELLTSMQQYILQVYPQPAAQQALVLLNKYVDYKQQMQDFHAQNSALQNLPELDTLNYHVSNTDRSDTLQTVETLMQDRQNMRDKIFSIAEKDAMFGQEINYDQYMLTVAKLNTDLSPAERQQQIEQTAQQYLTDAQQGARKQTFILQNTQPNFRIDDRGECQGNNQDFTQQQVIALCNLARKRLARTESSS</sequence>
<accession>A0A1L0B8S7</accession>
<evidence type="ECO:0000256" key="1">
    <source>
        <dbReference type="ARBA" id="ARBA00003280"/>
    </source>
</evidence>
<evidence type="ECO:0000256" key="11">
    <source>
        <dbReference type="ARBA" id="ARBA00023136"/>
    </source>
</evidence>
<gene>
    <name evidence="16" type="ORF">NVI5450_2057</name>
</gene>
<keyword evidence="8" id="KW-0442">Lipid degradation</keyword>